<sequence length="188" mass="20897">MSTQTSTNPKPVLHGSVQEANAKHEPEKGDLEAISSKLDILGNTLDYRKYGDSLFEILITGGIIEPGGTIDSDAKQSPFCLFTAKDDAVVIKKYVEVFNKLIRRYKYLQRTLDETLQNMLQNINKWPSDQTSKLAKSTGFFVCSQLVPLSALKVLLKDYLVKYGHALDFATTVLRTILEGQGIGQLGR</sequence>
<evidence type="ECO:0000256" key="1">
    <source>
        <dbReference type="SAM" id="MobiDB-lite"/>
    </source>
</evidence>
<feature type="region of interest" description="Disordered" evidence="1">
    <location>
        <begin position="1"/>
        <end position="27"/>
    </location>
</feature>
<comment type="caution">
    <text evidence="3">The sequence shown here is derived from an EMBL/GenBank/DDBJ whole genome shotgun (WGS) entry which is preliminary data.</text>
</comment>
<dbReference type="GO" id="GO:0005737">
    <property type="term" value="C:cytoplasm"/>
    <property type="evidence" value="ECO:0007669"/>
    <property type="project" value="TreeGrafter"/>
</dbReference>
<keyword evidence="4" id="KW-1185">Reference proteome</keyword>
<dbReference type="OrthoDB" id="1727522at2759"/>
<dbReference type="AlphaFoldDB" id="A0A9P6X9A1"/>
<dbReference type="PANTHER" id="PTHR14208">
    <property type="entry name" value="BASIC LEUCINE ZIPPER AND W2 DOMAIN-CONTAINING PROTEIN"/>
    <property type="match status" value="1"/>
</dbReference>
<evidence type="ECO:0000313" key="4">
    <source>
        <dbReference type="Proteomes" id="UP000716291"/>
    </source>
</evidence>
<dbReference type="EMBL" id="JAANQT010000862">
    <property type="protein sequence ID" value="KAG1307899.1"/>
    <property type="molecule type" value="Genomic_DNA"/>
</dbReference>
<dbReference type="InterPro" id="IPR057397">
    <property type="entry name" value="HEAT_5MP1_2"/>
</dbReference>
<reference evidence="3" key="1">
    <citation type="journal article" date="2020" name="Microb. Genom.">
        <title>Genetic diversity of clinical and environmental Mucorales isolates obtained from an investigation of mucormycosis cases among solid organ transplant recipients.</title>
        <authorList>
            <person name="Nguyen M.H."/>
            <person name="Kaul D."/>
            <person name="Muto C."/>
            <person name="Cheng S.J."/>
            <person name="Richter R.A."/>
            <person name="Bruno V.M."/>
            <person name="Liu G."/>
            <person name="Beyhan S."/>
            <person name="Sundermann A.J."/>
            <person name="Mounaud S."/>
            <person name="Pasculle A.W."/>
            <person name="Nierman W.C."/>
            <person name="Driscoll E."/>
            <person name="Cumbie R."/>
            <person name="Clancy C.J."/>
            <person name="Dupont C.L."/>
        </authorList>
    </citation>
    <scope>NUCLEOTIDE SEQUENCE</scope>
    <source>
        <strain evidence="3">GL11</strain>
    </source>
</reference>
<organism evidence="3 4">
    <name type="scientific">Rhizopus oryzae</name>
    <name type="common">Mucormycosis agent</name>
    <name type="synonym">Rhizopus arrhizus var. delemar</name>
    <dbReference type="NCBI Taxonomy" id="64495"/>
    <lineage>
        <taxon>Eukaryota</taxon>
        <taxon>Fungi</taxon>
        <taxon>Fungi incertae sedis</taxon>
        <taxon>Mucoromycota</taxon>
        <taxon>Mucoromycotina</taxon>
        <taxon>Mucoromycetes</taxon>
        <taxon>Mucorales</taxon>
        <taxon>Mucorineae</taxon>
        <taxon>Rhizopodaceae</taxon>
        <taxon>Rhizopus</taxon>
    </lineage>
</organism>
<gene>
    <name evidence="3" type="ORF">G6F64_006452</name>
</gene>
<dbReference type="PANTHER" id="PTHR14208:SF2">
    <property type="entry name" value="PROTEIN KRASAVIETZ"/>
    <property type="match status" value="1"/>
</dbReference>
<dbReference type="InterPro" id="IPR051245">
    <property type="entry name" value="eIF5-mimic_regulator"/>
</dbReference>
<evidence type="ECO:0000259" key="2">
    <source>
        <dbReference type="Pfam" id="PF25504"/>
    </source>
</evidence>
<proteinExistence type="predicted"/>
<dbReference type="Proteomes" id="UP000716291">
    <property type="component" value="Unassembled WGS sequence"/>
</dbReference>
<protein>
    <recommendedName>
        <fullName evidence="2">5MP1/2-like HEAT domain-containing protein</fullName>
    </recommendedName>
</protein>
<name>A0A9P6X9A1_RHIOR</name>
<dbReference type="Pfam" id="PF25504">
    <property type="entry name" value="HEAT_5MP1_2"/>
    <property type="match status" value="1"/>
</dbReference>
<evidence type="ECO:0000313" key="3">
    <source>
        <dbReference type="EMBL" id="KAG1307899.1"/>
    </source>
</evidence>
<accession>A0A9P6X9A1</accession>
<feature type="domain" description="5MP1/2-like HEAT" evidence="2">
    <location>
        <begin position="27"/>
        <end position="187"/>
    </location>
</feature>
<dbReference type="GO" id="GO:0016020">
    <property type="term" value="C:membrane"/>
    <property type="evidence" value="ECO:0007669"/>
    <property type="project" value="TreeGrafter"/>
</dbReference>